<dbReference type="EMBL" id="PGOL01006879">
    <property type="protein sequence ID" value="PKI33201.1"/>
    <property type="molecule type" value="Genomic_DNA"/>
</dbReference>
<sequence>MEDVAVVPLVLLVKGRKEIRMRRRRAVAYLRDTIKYRLRLKSVGRDVRDSCQLH</sequence>
<evidence type="ECO:0000313" key="2">
    <source>
        <dbReference type="Proteomes" id="UP000233551"/>
    </source>
</evidence>
<organism evidence="1 2">
    <name type="scientific">Punica granatum</name>
    <name type="common">Pomegranate</name>
    <dbReference type="NCBI Taxonomy" id="22663"/>
    <lineage>
        <taxon>Eukaryota</taxon>
        <taxon>Viridiplantae</taxon>
        <taxon>Streptophyta</taxon>
        <taxon>Embryophyta</taxon>
        <taxon>Tracheophyta</taxon>
        <taxon>Spermatophyta</taxon>
        <taxon>Magnoliopsida</taxon>
        <taxon>eudicotyledons</taxon>
        <taxon>Gunneridae</taxon>
        <taxon>Pentapetalae</taxon>
        <taxon>rosids</taxon>
        <taxon>malvids</taxon>
        <taxon>Myrtales</taxon>
        <taxon>Lythraceae</taxon>
        <taxon>Punica</taxon>
    </lineage>
</organism>
<dbReference type="AlphaFoldDB" id="A0A2I0HNF0"/>
<name>A0A2I0HNF0_PUNGR</name>
<accession>A0A2I0HNF0</accession>
<evidence type="ECO:0000313" key="1">
    <source>
        <dbReference type="EMBL" id="PKI33201.1"/>
    </source>
</evidence>
<dbReference type="Proteomes" id="UP000233551">
    <property type="component" value="Unassembled WGS sequence"/>
</dbReference>
<comment type="caution">
    <text evidence="1">The sequence shown here is derived from an EMBL/GenBank/DDBJ whole genome shotgun (WGS) entry which is preliminary data.</text>
</comment>
<keyword evidence="2" id="KW-1185">Reference proteome</keyword>
<reference evidence="1 2" key="1">
    <citation type="submission" date="2017-11" db="EMBL/GenBank/DDBJ databases">
        <title>De-novo sequencing of pomegranate (Punica granatum L.) genome.</title>
        <authorList>
            <person name="Akparov Z."/>
            <person name="Amiraslanov A."/>
            <person name="Hajiyeva S."/>
            <person name="Abbasov M."/>
            <person name="Kaur K."/>
            <person name="Hamwieh A."/>
            <person name="Solovyev V."/>
            <person name="Salamov A."/>
            <person name="Braich B."/>
            <person name="Kosarev P."/>
            <person name="Mahmoud A."/>
            <person name="Hajiyev E."/>
            <person name="Babayeva S."/>
            <person name="Izzatullayeva V."/>
            <person name="Mammadov A."/>
            <person name="Mammadov A."/>
            <person name="Sharifova S."/>
            <person name="Ojaghi J."/>
            <person name="Eynullazada K."/>
            <person name="Bayramov B."/>
            <person name="Abdulazimova A."/>
            <person name="Shahmuradov I."/>
        </authorList>
    </citation>
    <scope>NUCLEOTIDE SEQUENCE [LARGE SCALE GENOMIC DNA]</scope>
    <source>
        <strain evidence="2">cv. AG2017</strain>
        <tissue evidence="1">Leaf</tissue>
    </source>
</reference>
<protein>
    <submittedName>
        <fullName evidence="1">Uncharacterized protein</fullName>
    </submittedName>
</protein>
<proteinExistence type="predicted"/>
<gene>
    <name evidence="1" type="ORF">CRG98_046409</name>
</gene>